<dbReference type="Gene3D" id="3.40.50.300">
    <property type="entry name" value="P-loop containing nucleotide triphosphate hydrolases"/>
    <property type="match status" value="2"/>
</dbReference>
<dbReference type="SUPFAM" id="SSF52540">
    <property type="entry name" value="P-loop containing nucleoside triphosphate hydrolases"/>
    <property type="match status" value="2"/>
</dbReference>
<comment type="subcellular location">
    <subcellularLocation>
        <location evidence="1">Membrane</location>
        <topology evidence="1">Multi-pass membrane protein</topology>
    </subcellularLocation>
</comment>
<dbReference type="PANTHER" id="PTHR43394:SF27">
    <property type="entry name" value="ATP-DEPENDENT TRANSLOCASE ABCB1-LIKE"/>
    <property type="match status" value="1"/>
</dbReference>
<dbReference type="SUPFAM" id="SSF90123">
    <property type="entry name" value="ABC transporter transmembrane region"/>
    <property type="match status" value="2"/>
</dbReference>
<evidence type="ECO:0000313" key="14">
    <source>
        <dbReference type="Proteomes" id="UP000070133"/>
    </source>
</evidence>
<dbReference type="InterPro" id="IPR011527">
    <property type="entry name" value="ABC1_TM_dom"/>
</dbReference>
<proteinExistence type="inferred from homology"/>
<evidence type="ECO:0000256" key="6">
    <source>
        <dbReference type="ARBA" id="ARBA00022840"/>
    </source>
</evidence>
<evidence type="ECO:0000259" key="12">
    <source>
        <dbReference type="PROSITE" id="PS50929"/>
    </source>
</evidence>
<dbReference type="InterPro" id="IPR027417">
    <property type="entry name" value="P-loop_NTPase"/>
</dbReference>
<feature type="transmembrane region" description="Helical" evidence="10">
    <location>
        <begin position="184"/>
        <end position="204"/>
    </location>
</feature>
<accession>A0A139GXC9</accession>
<feature type="transmembrane region" description="Helical" evidence="10">
    <location>
        <begin position="262"/>
        <end position="284"/>
    </location>
</feature>
<evidence type="ECO:0000259" key="11">
    <source>
        <dbReference type="PROSITE" id="PS50893"/>
    </source>
</evidence>
<dbReference type="GO" id="GO:0005524">
    <property type="term" value="F:ATP binding"/>
    <property type="evidence" value="ECO:0007669"/>
    <property type="project" value="UniProtKB-KW"/>
</dbReference>
<evidence type="ECO:0000256" key="4">
    <source>
        <dbReference type="ARBA" id="ARBA00022692"/>
    </source>
</evidence>
<dbReference type="PROSITE" id="PS50893">
    <property type="entry name" value="ABC_TRANSPORTER_2"/>
    <property type="match status" value="2"/>
</dbReference>
<feature type="transmembrane region" description="Helical" evidence="10">
    <location>
        <begin position="31"/>
        <end position="58"/>
    </location>
</feature>
<evidence type="ECO:0000256" key="3">
    <source>
        <dbReference type="ARBA" id="ARBA00022448"/>
    </source>
</evidence>
<feature type="transmembrane region" description="Helical" evidence="10">
    <location>
        <begin position="821"/>
        <end position="841"/>
    </location>
</feature>
<feature type="transmembrane region" description="Helical" evidence="10">
    <location>
        <begin position="79"/>
        <end position="99"/>
    </location>
</feature>
<dbReference type="AlphaFoldDB" id="A0A139GXC9"/>
<keyword evidence="5" id="KW-0547">Nucleotide-binding</keyword>
<keyword evidence="3" id="KW-0813">Transport</keyword>
<protein>
    <recommendedName>
        <fullName evidence="15">ABC transporter domain-containing protein</fullName>
    </recommendedName>
</protein>
<dbReference type="PROSITE" id="PS00211">
    <property type="entry name" value="ABC_TRANSPORTER_1"/>
    <property type="match status" value="2"/>
</dbReference>
<sequence>MELRIPQSGSIPSASIVRFHHLFRYASKRDWAIIAIGSLCALVKGALRPFLMLAVGTVTATFRRRLAGRASDADFSHEIAQCALLCCYLGVAILLTSYVSNAGFVRTGQSISDTIRAKYLRSILRQDIEYFEVVGAGEIAMGAVDKTEAIQCAISERVPQALTRMSTLLVSCTIGLVKNWKLSLILLSGFVPSAVAIVNVRVLVKRLEQVSTTVSDNAANFVEEVFANIQNTMAFGTEEKFTKRFDDRFARDMTKASFHADLAMSMSGALNTTVSFLIVALGFWQGNKYIASGQANISEVLPIVLLFSIGVRSASGLGASVRVSAAAGTAASDLYHVIDSTQNSDRRCAQQMIPTLGYGPGIAIEFCNVTHAYRSRKSVTVLENISLRIQPGKLTVIVGPSGSGKSTLIGLLQRFYKPSAGQILFGNHDLQSVDVRWLRRHCALVAQEPFLFDGTVTENVRYGMHDACDSISENDLREEVERACRLANAHDFIMQLPEMYDTNVGRHGNLLSVGQRQRIAIARAIVGRPEVLLLDEPCSALDAENARAVEASIINAARGRTTIVVAHHLELIQCADDIIVMDSGCVVEQGTHTDLMKTPTGAYRAFHGLAPGVLPEKVEPEAGQRHQTRPQCIVVSKDHQAPAQSEKRSQRRPETSSQPGLWALTKFVAHLGQKELVHTVLHFIACSAVASVRPIAALLFANCIATLAHSATKRHQPHHAMAFWCAMYTALAGAACAAYCVSGLSAALCQTRLVRRARSLFLRLALKQDAHYFETHAPAILTLVMMGDMKCIGGLSAVGLSPTYIGILSLLLYLVLALSMAWKLALVCASPIPLVLGMVIIRKRVLPRFRRQMRALYKTPAAFVGEVCTVSAMKTIVSLACEKTVEEQYLRQINSQGPKLVQERQKNALADASTESISFFAMALTIWYGGQLVAGKDHYTIKQVFLCVRALTLGMQELASSRLSGYDPQIRRARHAAIELRTLTQRSSEIDSQSPPCVKLSEQPWPLSIEFINVSFRYPSRPNWVLKNFNLKIQPGQHFALVGPSGCGKSTILALVERFYDPQEGKILVNGRDIKAYDLRSYRSALGLVSQEPMLYQATIRENLLLGSAINTLQDSDLVQACKDASVYGFISSLPDGLNTVIGTHGSTLSGGQKQRLAIARALLRKPRLLLLDEATAALDPANADFVKAALEFAAADRRRTTISAAHRLQHVRNVDVICAIDGGSVLECGSFDELWSRRGAFWELARLQHLGL</sequence>
<dbReference type="GO" id="GO:0015421">
    <property type="term" value="F:ABC-type oligopeptide transporter activity"/>
    <property type="evidence" value="ECO:0007669"/>
    <property type="project" value="TreeGrafter"/>
</dbReference>
<dbReference type="Pfam" id="PF00664">
    <property type="entry name" value="ABC_membrane"/>
    <property type="match status" value="2"/>
</dbReference>
<feature type="transmembrane region" description="Helical" evidence="10">
    <location>
        <begin position="792"/>
        <end position="815"/>
    </location>
</feature>
<keyword evidence="4 10" id="KW-0812">Transmembrane</keyword>
<dbReference type="InterPro" id="IPR039421">
    <property type="entry name" value="Type_1_exporter"/>
</dbReference>
<dbReference type="STRING" id="321146.A0A139GXC9"/>
<dbReference type="GO" id="GO:0016887">
    <property type="term" value="F:ATP hydrolysis activity"/>
    <property type="evidence" value="ECO:0007669"/>
    <property type="project" value="InterPro"/>
</dbReference>
<dbReference type="InterPro" id="IPR017871">
    <property type="entry name" value="ABC_transporter-like_CS"/>
</dbReference>
<organism evidence="13 14">
    <name type="scientific">Pseudocercospora eumusae</name>
    <dbReference type="NCBI Taxonomy" id="321146"/>
    <lineage>
        <taxon>Eukaryota</taxon>
        <taxon>Fungi</taxon>
        <taxon>Dikarya</taxon>
        <taxon>Ascomycota</taxon>
        <taxon>Pezizomycotina</taxon>
        <taxon>Dothideomycetes</taxon>
        <taxon>Dothideomycetidae</taxon>
        <taxon>Mycosphaerellales</taxon>
        <taxon>Mycosphaerellaceae</taxon>
        <taxon>Pseudocercospora</taxon>
    </lineage>
</organism>
<evidence type="ECO:0008006" key="15">
    <source>
        <dbReference type="Google" id="ProtNLM"/>
    </source>
</evidence>
<evidence type="ECO:0000256" key="2">
    <source>
        <dbReference type="ARBA" id="ARBA00007577"/>
    </source>
</evidence>
<dbReference type="PROSITE" id="PS50929">
    <property type="entry name" value="ABC_TM1F"/>
    <property type="match status" value="2"/>
</dbReference>
<gene>
    <name evidence="13" type="ORF">AC578_8463</name>
</gene>
<dbReference type="FunFam" id="3.40.50.300:FF:000913">
    <property type="entry name" value="ABC multidrug transporter SitT"/>
    <property type="match status" value="1"/>
</dbReference>
<evidence type="ECO:0000313" key="13">
    <source>
        <dbReference type="EMBL" id="KXS94864.1"/>
    </source>
</evidence>
<dbReference type="FunFam" id="3.40.50.300:FF:000836">
    <property type="entry name" value="ABC transporter B family member 25"/>
    <property type="match status" value="1"/>
</dbReference>
<dbReference type="OrthoDB" id="6500128at2759"/>
<dbReference type="InterPro" id="IPR036640">
    <property type="entry name" value="ABC1_TM_sf"/>
</dbReference>
<dbReference type="Proteomes" id="UP000070133">
    <property type="component" value="Unassembled WGS sequence"/>
</dbReference>
<name>A0A139GXC9_9PEZI</name>
<keyword evidence="6" id="KW-0067">ATP-binding</keyword>
<feature type="domain" description="ABC transmembrane type-1" evidence="12">
    <location>
        <begin position="35"/>
        <end position="326"/>
    </location>
</feature>
<comment type="similarity">
    <text evidence="2">Belongs to the ABC transporter superfamily. ABCB family. Multidrug resistance exporter (TC 3.A.1.201) subfamily.</text>
</comment>
<dbReference type="GO" id="GO:0090374">
    <property type="term" value="P:oligopeptide export from mitochondrion"/>
    <property type="evidence" value="ECO:0007669"/>
    <property type="project" value="TreeGrafter"/>
</dbReference>
<dbReference type="InterPro" id="IPR003593">
    <property type="entry name" value="AAA+_ATPase"/>
</dbReference>
<comment type="caution">
    <text evidence="13">The sequence shown here is derived from an EMBL/GenBank/DDBJ whole genome shotgun (WGS) entry which is preliminary data.</text>
</comment>
<dbReference type="SMART" id="SM00382">
    <property type="entry name" value="AAA"/>
    <property type="match status" value="2"/>
</dbReference>
<evidence type="ECO:0000256" key="9">
    <source>
        <dbReference type="SAM" id="MobiDB-lite"/>
    </source>
</evidence>
<reference evidence="13 14" key="1">
    <citation type="submission" date="2015-07" db="EMBL/GenBank/DDBJ databases">
        <title>Comparative genomics of the Sigatoka disease complex on banana suggests a link between parallel evolutionary changes in Pseudocercospora fijiensis and Pseudocercospora eumusae and increased virulence on the banana host.</title>
        <authorList>
            <person name="Chang T.-C."/>
            <person name="Salvucci A."/>
            <person name="Crous P.W."/>
            <person name="Stergiopoulos I."/>
        </authorList>
    </citation>
    <scope>NUCLEOTIDE SEQUENCE [LARGE SCALE GENOMIC DNA]</scope>
    <source>
        <strain evidence="13 14">CBS 114824</strain>
    </source>
</reference>
<evidence type="ECO:0000256" key="1">
    <source>
        <dbReference type="ARBA" id="ARBA00004141"/>
    </source>
</evidence>
<dbReference type="Pfam" id="PF00005">
    <property type="entry name" value="ABC_tran"/>
    <property type="match status" value="2"/>
</dbReference>
<dbReference type="Gene3D" id="1.20.1560.10">
    <property type="entry name" value="ABC transporter type 1, transmembrane domain"/>
    <property type="match status" value="2"/>
</dbReference>
<dbReference type="EMBL" id="LFZN01000252">
    <property type="protein sequence ID" value="KXS94864.1"/>
    <property type="molecule type" value="Genomic_DNA"/>
</dbReference>
<feature type="domain" description="ABC transporter" evidence="11">
    <location>
        <begin position="364"/>
        <end position="608"/>
    </location>
</feature>
<keyword evidence="8 10" id="KW-0472">Membrane</keyword>
<feature type="region of interest" description="Disordered" evidence="9">
    <location>
        <begin position="634"/>
        <end position="657"/>
    </location>
</feature>
<feature type="domain" description="ABC transporter" evidence="11">
    <location>
        <begin position="1009"/>
        <end position="1248"/>
    </location>
</feature>
<evidence type="ECO:0000256" key="8">
    <source>
        <dbReference type="ARBA" id="ARBA00023136"/>
    </source>
</evidence>
<keyword evidence="14" id="KW-1185">Reference proteome</keyword>
<feature type="transmembrane region" description="Helical" evidence="10">
    <location>
        <begin position="721"/>
        <end position="749"/>
    </location>
</feature>
<evidence type="ECO:0000256" key="5">
    <source>
        <dbReference type="ARBA" id="ARBA00022741"/>
    </source>
</evidence>
<evidence type="ECO:0000256" key="7">
    <source>
        <dbReference type="ARBA" id="ARBA00022989"/>
    </source>
</evidence>
<dbReference type="PANTHER" id="PTHR43394">
    <property type="entry name" value="ATP-DEPENDENT PERMEASE MDL1, MITOCHONDRIAL"/>
    <property type="match status" value="1"/>
</dbReference>
<feature type="compositionally biased region" description="Basic and acidic residues" evidence="9">
    <location>
        <begin position="636"/>
        <end position="654"/>
    </location>
</feature>
<keyword evidence="7 10" id="KW-1133">Transmembrane helix</keyword>
<dbReference type="CDD" id="cd18577">
    <property type="entry name" value="ABC_6TM_Pgp_ABCB1_D1_like"/>
    <property type="match status" value="1"/>
</dbReference>
<feature type="domain" description="ABC transmembrane type-1" evidence="12">
    <location>
        <begin position="680"/>
        <end position="956"/>
    </location>
</feature>
<dbReference type="InterPro" id="IPR003439">
    <property type="entry name" value="ABC_transporter-like_ATP-bd"/>
</dbReference>
<dbReference type="GO" id="GO:0005743">
    <property type="term" value="C:mitochondrial inner membrane"/>
    <property type="evidence" value="ECO:0007669"/>
    <property type="project" value="TreeGrafter"/>
</dbReference>
<evidence type="ECO:0000256" key="10">
    <source>
        <dbReference type="SAM" id="Phobius"/>
    </source>
</evidence>